<evidence type="ECO:0000313" key="2">
    <source>
        <dbReference type="EMBL" id="MED6288971.1"/>
    </source>
</evidence>
<dbReference type="EMBL" id="JAHUTJ010062600">
    <property type="protein sequence ID" value="MED6288971.1"/>
    <property type="molecule type" value="Genomic_DNA"/>
</dbReference>
<gene>
    <name evidence="2" type="ORF">CHARACLAT_031658</name>
</gene>
<evidence type="ECO:0000256" key="1">
    <source>
        <dbReference type="SAM" id="MobiDB-lite"/>
    </source>
</evidence>
<keyword evidence="3" id="KW-1185">Reference proteome</keyword>
<dbReference type="Proteomes" id="UP001352852">
    <property type="component" value="Unassembled WGS sequence"/>
</dbReference>
<accession>A0ABU7EPI9</accession>
<sequence>MSAVGISNISAAASSHRAQRGPSALILTCLRFALQLHGNAGHECRQRRTPTAGKGKRRSGLILQRNKDRCSEAFSNKRKIQEGRASAHRLMDLQGRHGDMGCLNVWKCEEHLR</sequence>
<name>A0ABU7EPI9_9TELE</name>
<proteinExistence type="predicted"/>
<evidence type="ECO:0000313" key="3">
    <source>
        <dbReference type="Proteomes" id="UP001352852"/>
    </source>
</evidence>
<feature type="region of interest" description="Disordered" evidence="1">
    <location>
        <begin position="41"/>
        <end position="62"/>
    </location>
</feature>
<reference evidence="2 3" key="1">
    <citation type="submission" date="2021-06" db="EMBL/GenBank/DDBJ databases">
        <authorList>
            <person name="Palmer J.M."/>
        </authorList>
    </citation>
    <scope>NUCLEOTIDE SEQUENCE [LARGE SCALE GENOMIC DNA]</scope>
    <source>
        <strain evidence="2 3">CL_MEX2019</strain>
        <tissue evidence="2">Muscle</tissue>
    </source>
</reference>
<protein>
    <submittedName>
        <fullName evidence="2">Uncharacterized protein</fullName>
    </submittedName>
</protein>
<comment type="caution">
    <text evidence="2">The sequence shown here is derived from an EMBL/GenBank/DDBJ whole genome shotgun (WGS) entry which is preliminary data.</text>
</comment>
<organism evidence="2 3">
    <name type="scientific">Characodon lateralis</name>
    <dbReference type="NCBI Taxonomy" id="208331"/>
    <lineage>
        <taxon>Eukaryota</taxon>
        <taxon>Metazoa</taxon>
        <taxon>Chordata</taxon>
        <taxon>Craniata</taxon>
        <taxon>Vertebrata</taxon>
        <taxon>Euteleostomi</taxon>
        <taxon>Actinopterygii</taxon>
        <taxon>Neopterygii</taxon>
        <taxon>Teleostei</taxon>
        <taxon>Neoteleostei</taxon>
        <taxon>Acanthomorphata</taxon>
        <taxon>Ovalentaria</taxon>
        <taxon>Atherinomorphae</taxon>
        <taxon>Cyprinodontiformes</taxon>
        <taxon>Goodeidae</taxon>
        <taxon>Characodon</taxon>
    </lineage>
</organism>